<dbReference type="CDD" id="cd00200">
    <property type="entry name" value="WD40"/>
    <property type="match status" value="1"/>
</dbReference>
<dbReference type="SMART" id="SM00320">
    <property type="entry name" value="WD40"/>
    <property type="match status" value="6"/>
</dbReference>
<dbReference type="OrthoDB" id="538223at2759"/>
<dbReference type="InterPro" id="IPR036322">
    <property type="entry name" value="WD40_repeat_dom_sf"/>
</dbReference>
<dbReference type="InterPro" id="IPR015943">
    <property type="entry name" value="WD40/YVTN_repeat-like_dom_sf"/>
</dbReference>
<dbReference type="SUPFAM" id="SSF50978">
    <property type="entry name" value="WD40 repeat-like"/>
    <property type="match status" value="1"/>
</dbReference>
<evidence type="ECO:0000256" key="3">
    <source>
        <dbReference type="PROSITE-ProRule" id="PRU00221"/>
    </source>
</evidence>
<keyword evidence="2" id="KW-0677">Repeat</keyword>
<organism evidence="5 6">
    <name type="scientific">Gymnopus androsaceus JB14</name>
    <dbReference type="NCBI Taxonomy" id="1447944"/>
    <lineage>
        <taxon>Eukaryota</taxon>
        <taxon>Fungi</taxon>
        <taxon>Dikarya</taxon>
        <taxon>Basidiomycota</taxon>
        <taxon>Agaricomycotina</taxon>
        <taxon>Agaricomycetes</taxon>
        <taxon>Agaricomycetidae</taxon>
        <taxon>Agaricales</taxon>
        <taxon>Marasmiineae</taxon>
        <taxon>Omphalotaceae</taxon>
        <taxon>Gymnopus</taxon>
    </lineage>
</organism>
<dbReference type="InterPro" id="IPR018712">
    <property type="entry name" value="Tle1-like_cat"/>
</dbReference>
<dbReference type="InterPro" id="IPR020472">
    <property type="entry name" value="WD40_PAC1"/>
</dbReference>
<proteinExistence type="predicted"/>
<dbReference type="Pfam" id="PF00400">
    <property type="entry name" value="WD40"/>
    <property type="match status" value="5"/>
</dbReference>
<dbReference type="Proteomes" id="UP000799118">
    <property type="component" value="Unassembled WGS sequence"/>
</dbReference>
<feature type="repeat" description="WD" evidence="3">
    <location>
        <begin position="506"/>
        <end position="547"/>
    </location>
</feature>
<reference evidence="5" key="1">
    <citation type="journal article" date="2019" name="Environ. Microbiol.">
        <title>Fungal ecological strategies reflected in gene transcription - a case study of two litter decomposers.</title>
        <authorList>
            <person name="Barbi F."/>
            <person name="Kohler A."/>
            <person name="Barry K."/>
            <person name="Baskaran P."/>
            <person name="Daum C."/>
            <person name="Fauchery L."/>
            <person name="Ihrmark K."/>
            <person name="Kuo A."/>
            <person name="LaButti K."/>
            <person name="Lipzen A."/>
            <person name="Morin E."/>
            <person name="Grigoriev I.V."/>
            <person name="Henrissat B."/>
            <person name="Lindahl B."/>
            <person name="Martin F."/>
        </authorList>
    </citation>
    <scope>NUCLEOTIDE SEQUENCE</scope>
    <source>
        <strain evidence="5">JB14</strain>
    </source>
</reference>
<dbReference type="AlphaFoldDB" id="A0A6A4GKM3"/>
<dbReference type="PROSITE" id="PS00678">
    <property type="entry name" value="WD_REPEATS_1"/>
    <property type="match status" value="3"/>
</dbReference>
<feature type="domain" description="T6SS Phospholipase effector Tle1-like catalytic" evidence="4">
    <location>
        <begin position="8"/>
        <end position="288"/>
    </location>
</feature>
<dbReference type="PANTHER" id="PTHR33840">
    <property type="match status" value="1"/>
</dbReference>
<accession>A0A6A4GKM3</accession>
<dbReference type="PROSITE" id="PS50082">
    <property type="entry name" value="WD_REPEATS_2"/>
    <property type="match status" value="5"/>
</dbReference>
<dbReference type="Pfam" id="PF09994">
    <property type="entry name" value="T6SS_Tle1-like_cat"/>
    <property type="match status" value="1"/>
</dbReference>
<evidence type="ECO:0000259" key="4">
    <source>
        <dbReference type="Pfam" id="PF09994"/>
    </source>
</evidence>
<dbReference type="InterPro" id="IPR029058">
    <property type="entry name" value="AB_hydrolase_fold"/>
</dbReference>
<dbReference type="Gene3D" id="2.130.10.10">
    <property type="entry name" value="YVTN repeat-like/Quinoprotein amine dehydrogenase"/>
    <property type="match status" value="2"/>
</dbReference>
<gene>
    <name evidence="5" type="ORF">BT96DRAFT_1006673</name>
</gene>
<sequence length="812" mass="92305">MDSAAPPRNLVVCIDGTSNQFGEKNTNVVELYSRLVKDDNQLTFYNSGIGTYAKPSWRSWTYWKQVADNKIDLAIAWNFEKIIFSAYRWLSENYRPKDRIFLFGFSRGAYQARAIAGMIEKVGLIEKGNEDQIPFAYELYANSSDNIVDDSDEPNVDSQDYMSWRFKTTFSRRRVRVHFVGVWDTVSSVGIFRDKTLPLTTTGMQHVCYFRHALALHERRVKFLPEYACGGTCTWQGEPLRVDAEAIPPSQIQGQIKEVWFAGSHSDVGGGSTENRELNKFRPAMRWISLQARLAGIKLKSDVPEPSTEVIVTPSMSLVWGAFEYLPFRRLSYGKLSGSGSSTQRLHLGKGRTVVEGQLIHRSSVDMIPLEVRLPRGWHRENIVHEMVEPDPFYEVSNILRDEPSNEEFIKSFHTINFNTDSVTLKLLSKLIFKKELLKNLPQDQQQKVLREVIPVLLDGKGSESQVQFLPARTCLSPLLVSSCAECVDLARRFLLQCTTAEELCLDGLKCRLLSVKFLPDNMHVVSGGEDGIVRIWDIKAGRQIVELKGHNDWTRSVAASKHQKYIASGSDDKTALIWSGETYQRIKELPHDSEVLAIAFSPDENWLVTGSKNGKVRLWNLDTEQVEGVVILCHTNRVNSVDVSSDGQYILSASTDCTVHLWSVHTQQEIKLHKGPIWLFASFSSDGQRVAFGIRGGNIVLWDWNQDKEVHLQNNKEDIPAIIGVEFSPDDRYIASIPQDIPKFQLWDVETKQEFGSEMPFLQHSAKVYSVAFSPNNKYIVSSCKNGTIKIWDMVAIEEYKKDKKEWNLTL</sequence>
<name>A0A6A4GKM3_9AGAR</name>
<keyword evidence="6" id="KW-1185">Reference proteome</keyword>
<dbReference type="EMBL" id="ML769940">
    <property type="protein sequence ID" value="KAE9385835.1"/>
    <property type="molecule type" value="Genomic_DNA"/>
</dbReference>
<feature type="repeat" description="WD" evidence="3">
    <location>
        <begin position="632"/>
        <end position="673"/>
    </location>
</feature>
<feature type="repeat" description="WD" evidence="3">
    <location>
        <begin position="762"/>
        <end position="795"/>
    </location>
</feature>
<protein>
    <submittedName>
        <fullName evidence="5">WD40 repeat-like protein</fullName>
    </submittedName>
</protein>
<evidence type="ECO:0000313" key="5">
    <source>
        <dbReference type="EMBL" id="KAE9385835.1"/>
    </source>
</evidence>
<evidence type="ECO:0000256" key="1">
    <source>
        <dbReference type="ARBA" id="ARBA00022574"/>
    </source>
</evidence>
<keyword evidence="1 3" id="KW-0853">WD repeat</keyword>
<dbReference type="PROSITE" id="PS50294">
    <property type="entry name" value="WD_REPEATS_REGION"/>
    <property type="match status" value="5"/>
</dbReference>
<feature type="repeat" description="WD" evidence="3">
    <location>
        <begin position="589"/>
        <end position="630"/>
    </location>
</feature>
<dbReference type="InterPro" id="IPR001680">
    <property type="entry name" value="WD40_rpt"/>
</dbReference>
<evidence type="ECO:0000256" key="2">
    <source>
        <dbReference type="ARBA" id="ARBA00022737"/>
    </source>
</evidence>
<dbReference type="InterPro" id="IPR019775">
    <property type="entry name" value="WD40_repeat_CS"/>
</dbReference>
<dbReference type="PANTHER" id="PTHR33840:SF2">
    <property type="entry name" value="TLE1 PHOSPHOLIPASE DOMAIN-CONTAINING PROTEIN"/>
    <property type="match status" value="1"/>
</dbReference>
<feature type="repeat" description="WD" evidence="3">
    <location>
        <begin position="548"/>
        <end position="589"/>
    </location>
</feature>
<dbReference type="PRINTS" id="PR00320">
    <property type="entry name" value="GPROTEINBRPT"/>
</dbReference>
<evidence type="ECO:0000313" key="6">
    <source>
        <dbReference type="Proteomes" id="UP000799118"/>
    </source>
</evidence>
<dbReference type="SUPFAM" id="SSF53474">
    <property type="entry name" value="alpha/beta-Hydrolases"/>
    <property type="match status" value="1"/>
</dbReference>